<keyword evidence="1" id="KW-0645">Protease</keyword>
<comment type="caution">
    <text evidence="1">The sequence shown here is derived from an EMBL/GenBank/DDBJ whole genome shotgun (WGS) entry which is preliminary data.</text>
</comment>
<dbReference type="InterPro" id="IPR023430">
    <property type="entry name" value="Pept_HybD-like_dom_sf"/>
</dbReference>
<proteinExistence type="predicted"/>
<dbReference type="PANTHER" id="PTHR30302">
    <property type="entry name" value="HYDROGENASE 1 MATURATION PROTEASE"/>
    <property type="match status" value="1"/>
</dbReference>
<dbReference type="PANTHER" id="PTHR30302:SF5">
    <property type="entry name" value="SLR1876 PROTEIN"/>
    <property type="match status" value="1"/>
</dbReference>
<dbReference type="Proteomes" id="UP000437131">
    <property type="component" value="Unassembled WGS sequence"/>
</dbReference>
<dbReference type="Gene3D" id="3.40.50.1450">
    <property type="entry name" value="HybD-like"/>
    <property type="match status" value="1"/>
</dbReference>
<dbReference type="NCBIfam" id="TIGR00072">
    <property type="entry name" value="hydrog_prot"/>
    <property type="match status" value="1"/>
</dbReference>
<keyword evidence="1" id="KW-0378">Hydrolase</keyword>
<dbReference type="RefSeq" id="WP_155084297.1">
    <property type="nucleotide sequence ID" value="NZ_WMIA01000018.1"/>
</dbReference>
<dbReference type="SUPFAM" id="SSF53163">
    <property type="entry name" value="HybD-like"/>
    <property type="match status" value="1"/>
</dbReference>
<accession>A0A844GWE9</accession>
<protein>
    <submittedName>
        <fullName evidence="1">Hydrogenase maturation protease</fullName>
    </submittedName>
</protein>
<dbReference type="GO" id="GO:0016485">
    <property type="term" value="P:protein processing"/>
    <property type="evidence" value="ECO:0007669"/>
    <property type="project" value="TreeGrafter"/>
</dbReference>
<dbReference type="InterPro" id="IPR000671">
    <property type="entry name" value="Peptidase_A31"/>
</dbReference>
<sequence>MIEIEKKPTLVIGYGNSLRSDDGIGQKIAIALSQLNLKNLTAIATHQLTPELVEKIIQFEQVIFIDAQINSEKIQINKIDNINSYPQQNWTHHLNPISLINLTNKLYNKFPQGWLITIPIQNTNFGEQISPEVQIMADNIINNLGKNFLN</sequence>
<gene>
    <name evidence="1" type="ORF">GGC33_13285</name>
</gene>
<evidence type="ECO:0000313" key="1">
    <source>
        <dbReference type="EMBL" id="MTF39893.1"/>
    </source>
</evidence>
<name>A0A844GWE9_9CHRO</name>
<dbReference type="GO" id="GO:0008047">
    <property type="term" value="F:enzyme activator activity"/>
    <property type="evidence" value="ECO:0007669"/>
    <property type="project" value="InterPro"/>
</dbReference>
<reference evidence="1 2" key="1">
    <citation type="submission" date="2019-11" db="EMBL/GenBank/DDBJ databases">
        <title>Isolation of a new High Light Tolerant Cyanobacteria.</title>
        <authorList>
            <person name="Dobson Z."/>
            <person name="Vaughn N."/>
            <person name="Vaughn M."/>
            <person name="Fromme P."/>
            <person name="Mazor Y."/>
        </authorList>
    </citation>
    <scope>NUCLEOTIDE SEQUENCE [LARGE SCALE GENOMIC DNA]</scope>
    <source>
        <strain evidence="1 2">0216</strain>
    </source>
</reference>
<dbReference type="AlphaFoldDB" id="A0A844GWE9"/>
<dbReference type="EMBL" id="WMIA01000018">
    <property type="protein sequence ID" value="MTF39893.1"/>
    <property type="molecule type" value="Genomic_DNA"/>
</dbReference>
<dbReference type="GO" id="GO:0004175">
    <property type="term" value="F:endopeptidase activity"/>
    <property type="evidence" value="ECO:0007669"/>
    <property type="project" value="TreeGrafter"/>
</dbReference>
<organism evidence="1 2">
    <name type="scientific">Cyanobacterium aponinum 0216</name>
    <dbReference type="NCBI Taxonomy" id="2676140"/>
    <lineage>
        <taxon>Bacteria</taxon>
        <taxon>Bacillati</taxon>
        <taxon>Cyanobacteriota</taxon>
        <taxon>Cyanophyceae</taxon>
        <taxon>Oscillatoriophycideae</taxon>
        <taxon>Chroococcales</taxon>
        <taxon>Geminocystaceae</taxon>
        <taxon>Cyanobacterium</taxon>
    </lineage>
</organism>
<evidence type="ECO:0000313" key="2">
    <source>
        <dbReference type="Proteomes" id="UP000437131"/>
    </source>
</evidence>